<dbReference type="Gene3D" id="3.40.50.2300">
    <property type="match status" value="1"/>
</dbReference>
<dbReference type="EMBL" id="LT962688">
    <property type="protein sequence ID" value="SOR28617.1"/>
    <property type="molecule type" value="Genomic_DNA"/>
</dbReference>
<dbReference type="AlphaFoldDB" id="A0A2N9AMM8"/>
<evidence type="ECO:0000313" key="2">
    <source>
        <dbReference type="Proteomes" id="UP000233769"/>
    </source>
</evidence>
<dbReference type="GeneID" id="72991301"/>
<proteinExistence type="predicted"/>
<sequence length="150" mass="15722">MDGGREGRPVVLVAEPQALPGMWLEDVLADAGCAVSGPYATCQDAAESLEEKPPDFAVVSVDLNQGPCFPLACALRRRGVPFALISGNARVPDAFSDVPRFDRLFDARDMVSAVSARCAVPGCPCACPMLDRIAVGEAVALDQCPTACRA</sequence>
<reference evidence="2" key="1">
    <citation type="submission" date="2017-10" db="EMBL/GenBank/DDBJ databases">
        <authorList>
            <person name="Regsiter A."/>
            <person name="William W."/>
        </authorList>
    </citation>
    <scope>NUCLEOTIDE SEQUENCE [LARGE SCALE GENOMIC DNA]</scope>
</reference>
<dbReference type="InterPro" id="IPR011006">
    <property type="entry name" value="CheY-like_superfamily"/>
</dbReference>
<organism evidence="1 2">
    <name type="scientific">Methylorubrum extorquens</name>
    <name type="common">Methylobacterium dichloromethanicum</name>
    <name type="synonym">Methylobacterium extorquens</name>
    <dbReference type="NCBI Taxonomy" id="408"/>
    <lineage>
        <taxon>Bacteria</taxon>
        <taxon>Pseudomonadati</taxon>
        <taxon>Pseudomonadota</taxon>
        <taxon>Alphaproteobacteria</taxon>
        <taxon>Hyphomicrobiales</taxon>
        <taxon>Methylobacteriaceae</taxon>
        <taxon>Methylorubrum</taxon>
    </lineage>
</organism>
<dbReference type="SUPFAM" id="SSF52172">
    <property type="entry name" value="CheY-like"/>
    <property type="match status" value="1"/>
</dbReference>
<name>A0A2N9AMM8_METEX</name>
<evidence type="ECO:0008006" key="3">
    <source>
        <dbReference type="Google" id="ProtNLM"/>
    </source>
</evidence>
<accession>A0A2N9AMM8</accession>
<gene>
    <name evidence="1" type="ORF">TK0001_2015</name>
</gene>
<evidence type="ECO:0000313" key="1">
    <source>
        <dbReference type="EMBL" id="SOR28617.1"/>
    </source>
</evidence>
<dbReference type="RefSeq" id="WP_015823829.1">
    <property type="nucleotide sequence ID" value="NZ_CP110131.1"/>
</dbReference>
<protein>
    <recommendedName>
        <fullName evidence="3">Histidine kinase</fullName>
    </recommendedName>
</protein>
<dbReference type="Proteomes" id="UP000233769">
    <property type="component" value="Chromosome tk0001"/>
</dbReference>